<dbReference type="GO" id="GO:0005344">
    <property type="term" value="F:oxygen carrier activity"/>
    <property type="evidence" value="ECO:0007669"/>
    <property type="project" value="UniProtKB-KW"/>
</dbReference>
<evidence type="ECO:0000256" key="1">
    <source>
        <dbReference type="ARBA" id="ARBA00013895"/>
    </source>
</evidence>
<evidence type="ECO:0000313" key="11">
    <source>
        <dbReference type="Proteomes" id="UP001497497"/>
    </source>
</evidence>
<reference evidence="10 11" key="1">
    <citation type="submission" date="2024-04" db="EMBL/GenBank/DDBJ databases">
        <authorList>
            <consortium name="Genoscope - CEA"/>
            <person name="William W."/>
        </authorList>
    </citation>
    <scope>NUCLEOTIDE SEQUENCE [LARGE SCALE GENOMIC DNA]</scope>
</reference>
<dbReference type="PROSITE" id="PS01033">
    <property type="entry name" value="GLOBIN"/>
    <property type="match status" value="1"/>
</dbReference>
<dbReference type="GO" id="GO:0019825">
    <property type="term" value="F:oxygen binding"/>
    <property type="evidence" value="ECO:0007669"/>
    <property type="project" value="InterPro"/>
</dbReference>
<dbReference type="AlphaFoldDB" id="A0AAV2I7I7"/>
<keyword evidence="11" id="KW-1185">Reference proteome</keyword>
<evidence type="ECO:0000256" key="6">
    <source>
        <dbReference type="ARBA" id="ARBA00023004"/>
    </source>
</evidence>
<dbReference type="InterPro" id="IPR012292">
    <property type="entry name" value="Globin/Proto"/>
</dbReference>
<sequence>MLSCCTKKVHPVGKGELTDEHKRLIKTVWSDLREQIGEVGMESFLRFFNTHPEAQDSFLVFKDIPREELSQSIKLKEHGLKVTSVVDRCVNRLDDPNAMKNIATQLGKYHERGLLLKYQTALRDSYIDAIKMRSTIVWNSKCQEAWITFFDKFQKELAEASC</sequence>
<dbReference type="Pfam" id="PF00042">
    <property type="entry name" value="Globin"/>
    <property type="match status" value="1"/>
</dbReference>
<keyword evidence="3 8" id="KW-0349">Heme</keyword>
<dbReference type="PANTHER" id="PTHR46458">
    <property type="entry name" value="BLR2807 PROTEIN"/>
    <property type="match status" value="1"/>
</dbReference>
<dbReference type="InterPro" id="IPR050532">
    <property type="entry name" value="Globin-like_OT"/>
</dbReference>
<evidence type="ECO:0000256" key="8">
    <source>
        <dbReference type="RuleBase" id="RU000356"/>
    </source>
</evidence>
<dbReference type="PANTHER" id="PTHR46458:SF1">
    <property type="entry name" value="GEO09476P1"/>
    <property type="match status" value="1"/>
</dbReference>
<dbReference type="InterPro" id="IPR000971">
    <property type="entry name" value="Globin"/>
</dbReference>
<gene>
    <name evidence="10" type="ORF">GSLYS_00015727001</name>
</gene>
<evidence type="ECO:0000256" key="4">
    <source>
        <dbReference type="ARBA" id="ARBA00022621"/>
    </source>
</evidence>
<evidence type="ECO:0000256" key="7">
    <source>
        <dbReference type="ARBA" id="ARBA00030087"/>
    </source>
</evidence>
<comment type="similarity">
    <text evidence="8">Belongs to the globin family.</text>
</comment>
<proteinExistence type="inferred from homology"/>
<dbReference type="GO" id="GO:0046872">
    <property type="term" value="F:metal ion binding"/>
    <property type="evidence" value="ECO:0007669"/>
    <property type="project" value="UniProtKB-KW"/>
</dbReference>
<keyword evidence="5" id="KW-0479">Metal-binding</keyword>
<dbReference type="InterPro" id="IPR009050">
    <property type="entry name" value="Globin-like_sf"/>
</dbReference>
<keyword evidence="6" id="KW-0408">Iron</keyword>
<dbReference type="Gene3D" id="1.10.490.10">
    <property type="entry name" value="Globins"/>
    <property type="match status" value="1"/>
</dbReference>
<dbReference type="Proteomes" id="UP001497497">
    <property type="component" value="Unassembled WGS sequence"/>
</dbReference>
<dbReference type="GO" id="GO:0020037">
    <property type="term" value="F:heme binding"/>
    <property type="evidence" value="ECO:0007669"/>
    <property type="project" value="InterPro"/>
</dbReference>
<name>A0AAV2I7I7_LYMST</name>
<dbReference type="SUPFAM" id="SSF46458">
    <property type="entry name" value="Globin-like"/>
    <property type="match status" value="1"/>
</dbReference>
<keyword evidence="4 8" id="KW-0561">Oxygen transport</keyword>
<evidence type="ECO:0000256" key="5">
    <source>
        <dbReference type="ARBA" id="ARBA00022723"/>
    </source>
</evidence>
<evidence type="ECO:0000313" key="10">
    <source>
        <dbReference type="EMBL" id="CAL1542121.1"/>
    </source>
</evidence>
<comment type="caution">
    <text evidence="10">The sequence shown here is derived from an EMBL/GenBank/DDBJ whole genome shotgun (WGS) entry which is preliminary data.</text>
</comment>
<protein>
    <recommendedName>
        <fullName evidence="1">Globin</fullName>
    </recommendedName>
    <alternativeName>
        <fullName evidence="7">Myoglobin</fullName>
    </alternativeName>
</protein>
<evidence type="ECO:0000256" key="3">
    <source>
        <dbReference type="ARBA" id="ARBA00022617"/>
    </source>
</evidence>
<dbReference type="EMBL" id="CAXITT010000471">
    <property type="protein sequence ID" value="CAL1542121.1"/>
    <property type="molecule type" value="Genomic_DNA"/>
</dbReference>
<organism evidence="10 11">
    <name type="scientific">Lymnaea stagnalis</name>
    <name type="common">Great pond snail</name>
    <name type="synonym">Helix stagnalis</name>
    <dbReference type="NCBI Taxonomy" id="6523"/>
    <lineage>
        <taxon>Eukaryota</taxon>
        <taxon>Metazoa</taxon>
        <taxon>Spiralia</taxon>
        <taxon>Lophotrochozoa</taxon>
        <taxon>Mollusca</taxon>
        <taxon>Gastropoda</taxon>
        <taxon>Heterobranchia</taxon>
        <taxon>Euthyneura</taxon>
        <taxon>Panpulmonata</taxon>
        <taxon>Hygrophila</taxon>
        <taxon>Lymnaeoidea</taxon>
        <taxon>Lymnaeidae</taxon>
        <taxon>Lymnaea</taxon>
    </lineage>
</organism>
<accession>A0AAV2I7I7</accession>
<evidence type="ECO:0000259" key="9">
    <source>
        <dbReference type="PROSITE" id="PS01033"/>
    </source>
</evidence>
<evidence type="ECO:0000256" key="2">
    <source>
        <dbReference type="ARBA" id="ARBA00022448"/>
    </source>
</evidence>
<keyword evidence="2 8" id="KW-0813">Transport</keyword>
<feature type="domain" description="Globin" evidence="9">
    <location>
        <begin position="16"/>
        <end position="162"/>
    </location>
</feature>
<feature type="non-terminal residue" evidence="10">
    <location>
        <position position="162"/>
    </location>
</feature>